<evidence type="ECO:0000256" key="1">
    <source>
        <dbReference type="ARBA" id="ARBA00022723"/>
    </source>
</evidence>
<sequence>MKGVMLSSSGKHVIPIINGEAYASQKKENPPFLPRNESSSSTSDEDAVPDDFLCRICKDLITDAVMTPCCSNSYCDDCIRTCLLDSDEHVCPHCKQSNVSPDALNINKCLRQELNRFKNRVAGSGFSHHQKTLQSQSACSSISPSISHRSSSPASEHNSSGTNNPSGKRRRDLSENDDEEDNGSRPLKKTKHAAV</sequence>
<dbReference type="EMBL" id="SOYY01000015">
    <property type="protein sequence ID" value="KAA0711469.1"/>
    <property type="molecule type" value="Genomic_DNA"/>
</dbReference>
<evidence type="ECO:0000256" key="2">
    <source>
        <dbReference type="ARBA" id="ARBA00022771"/>
    </source>
</evidence>
<reference evidence="7 8" key="1">
    <citation type="journal article" date="2019" name="Mol. Ecol. Resour.">
        <title>Chromosome-level genome assembly of Triplophysa tibetana, a fish adapted to the harsh high-altitude environment of the Tibetan Plateau.</title>
        <authorList>
            <person name="Yang X."/>
            <person name="Liu H."/>
            <person name="Ma Z."/>
            <person name="Zou Y."/>
            <person name="Zou M."/>
            <person name="Mao Y."/>
            <person name="Li X."/>
            <person name="Wang H."/>
            <person name="Chen T."/>
            <person name="Wang W."/>
            <person name="Yang R."/>
        </authorList>
    </citation>
    <scope>NUCLEOTIDE SEQUENCE [LARGE SCALE GENOMIC DNA]</scope>
    <source>
        <strain evidence="7">TTIB1903HZAU</strain>
        <tissue evidence="7">Muscle</tissue>
    </source>
</reference>
<dbReference type="GO" id="GO:0006511">
    <property type="term" value="P:ubiquitin-dependent protein catabolic process"/>
    <property type="evidence" value="ECO:0007669"/>
    <property type="project" value="TreeGrafter"/>
</dbReference>
<dbReference type="PANTHER" id="PTHR15439:SF0">
    <property type="entry name" value="CELL DIVISION CYCLE AND APOPTOSIS REGULATOR PROTEIN 1-RELATED"/>
    <property type="match status" value="1"/>
</dbReference>
<dbReference type="InterPro" id="IPR013083">
    <property type="entry name" value="Znf_RING/FYVE/PHD"/>
</dbReference>
<feature type="region of interest" description="Disordered" evidence="5">
    <location>
        <begin position="25"/>
        <end position="47"/>
    </location>
</feature>
<evidence type="ECO:0000256" key="3">
    <source>
        <dbReference type="ARBA" id="ARBA00022833"/>
    </source>
</evidence>
<feature type="domain" description="RING-type" evidence="6">
    <location>
        <begin position="54"/>
        <end position="95"/>
    </location>
</feature>
<keyword evidence="1" id="KW-0479">Metal-binding</keyword>
<feature type="compositionally biased region" description="Low complexity" evidence="5">
    <location>
        <begin position="134"/>
        <end position="160"/>
    </location>
</feature>
<dbReference type="Gene3D" id="3.30.40.10">
    <property type="entry name" value="Zinc/RING finger domain, C3HC4 (zinc finger)"/>
    <property type="match status" value="1"/>
</dbReference>
<dbReference type="GO" id="GO:0008270">
    <property type="term" value="F:zinc ion binding"/>
    <property type="evidence" value="ECO:0007669"/>
    <property type="project" value="UniProtKB-KW"/>
</dbReference>
<dbReference type="InterPro" id="IPR003613">
    <property type="entry name" value="Ubox_domain"/>
</dbReference>
<organism evidence="7 8">
    <name type="scientific">Triplophysa tibetana</name>
    <dbReference type="NCBI Taxonomy" id="1572043"/>
    <lineage>
        <taxon>Eukaryota</taxon>
        <taxon>Metazoa</taxon>
        <taxon>Chordata</taxon>
        <taxon>Craniata</taxon>
        <taxon>Vertebrata</taxon>
        <taxon>Euteleostomi</taxon>
        <taxon>Actinopterygii</taxon>
        <taxon>Neopterygii</taxon>
        <taxon>Teleostei</taxon>
        <taxon>Ostariophysi</taxon>
        <taxon>Cypriniformes</taxon>
        <taxon>Nemacheilidae</taxon>
        <taxon>Triplophysa</taxon>
    </lineage>
</organism>
<dbReference type="SUPFAM" id="SSF57850">
    <property type="entry name" value="RING/U-box"/>
    <property type="match status" value="1"/>
</dbReference>
<dbReference type="Proteomes" id="UP000324632">
    <property type="component" value="Chromosome 15"/>
</dbReference>
<evidence type="ECO:0000313" key="8">
    <source>
        <dbReference type="Proteomes" id="UP000324632"/>
    </source>
</evidence>
<evidence type="ECO:0000256" key="4">
    <source>
        <dbReference type="PROSITE-ProRule" id="PRU00175"/>
    </source>
</evidence>
<accession>A0A5A9NR77</accession>
<dbReference type="GO" id="GO:0016567">
    <property type="term" value="P:protein ubiquitination"/>
    <property type="evidence" value="ECO:0007669"/>
    <property type="project" value="InterPro"/>
</dbReference>
<dbReference type="GO" id="GO:0006397">
    <property type="term" value="P:mRNA processing"/>
    <property type="evidence" value="ECO:0007669"/>
    <property type="project" value="InterPro"/>
</dbReference>
<dbReference type="Pfam" id="PF04564">
    <property type="entry name" value="U-box"/>
    <property type="match status" value="1"/>
</dbReference>
<keyword evidence="8" id="KW-1185">Reference proteome</keyword>
<dbReference type="InterPro" id="IPR001841">
    <property type="entry name" value="Znf_RING"/>
</dbReference>
<dbReference type="InterPro" id="IPR033489">
    <property type="entry name" value="RBBP6"/>
</dbReference>
<dbReference type="PANTHER" id="PTHR15439">
    <property type="entry name" value="RETINOBLASTOMA-BINDING PROTEIN 6"/>
    <property type="match status" value="1"/>
</dbReference>
<gene>
    <name evidence="7" type="ORF">E1301_Tti006240</name>
</gene>
<dbReference type="GO" id="GO:0061630">
    <property type="term" value="F:ubiquitin protein ligase activity"/>
    <property type="evidence" value="ECO:0007669"/>
    <property type="project" value="InterPro"/>
</dbReference>
<name>A0A5A9NR77_9TELE</name>
<evidence type="ECO:0000313" key="7">
    <source>
        <dbReference type="EMBL" id="KAA0711469.1"/>
    </source>
</evidence>
<feature type="region of interest" description="Disordered" evidence="5">
    <location>
        <begin position="125"/>
        <end position="195"/>
    </location>
</feature>
<protein>
    <submittedName>
        <fullName evidence="7">E3 ubiquitin-protein ligase RBBP6</fullName>
    </submittedName>
</protein>
<evidence type="ECO:0000259" key="6">
    <source>
        <dbReference type="PROSITE" id="PS50089"/>
    </source>
</evidence>
<keyword evidence="3" id="KW-0862">Zinc</keyword>
<dbReference type="AlphaFoldDB" id="A0A5A9NR77"/>
<comment type="caution">
    <text evidence="7">The sequence shown here is derived from an EMBL/GenBank/DDBJ whole genome shotgun (WGS) entry which is preliminary data.</text>
</comment>
<evidence type="ECO:0000256" key="5">
    <source>
        <dbReference type="SAM" id="MobiDB-lite"/>
    </source>
</evidence>
<dbReference type="GO" id="GO:0005634">
    <property type="term" value="C:nucleus"/>
    <property type="evidence" value="ECO:0007669"/>
    <property type="project" value="TreeGrafter"/>
</dbReference>
<dbReference type="CDD" id="cd16620">
    <property type="entry name" value="vRING-HC-C4C4_RBBP6"/>
    <property type="match status" value="1"/>
</dbReference>
<keyword evidence="2 4" id="KW-0863">Zinc-finger</keyword>
<dbReference type="PROSITE" id="PS50089">
    <property type="entry name" value="ZF_RING_2"/>
    <property type="match status" value="1"/>
</dbReference>
<proteinExistence type="predicted"/>
<feature type="compositionally biased region" description="Basic residues" evidence="5">
    <location>
        <begin position="186"/>
        <end position="195"/>
    </location>
</feature>